<feature type="signal peptide" evidence="7">
    <location>
        <begin position="1"/>
        <end position="23"/>
    </location>
</feature>
<feature type="transmembrane region" description="Helical" evidence="6">
    <location>
        <begin position="498"/>
        <end position="520"/>
    </location>
</feature>
<dbReference type="Gene3D" id="2.40.70.10">
    <property type="entry name" value="Acid Proteases"/>
    <property type="match status" value="1"/>
</dbReference>
<gene>
    <name evidence="8" type="ORF">K461DRAFT_291185</name>
</gene>
<keyword evidence="4 6" id="KW-0472">Membrane</keyword>
<reference evidence="8" key="1">
    <citation type="journal article" date="2020" name="Stud. Mycol.">
        <title>101 Dothideomycetes genomes: a test case for predicting lifestyles and emergence of pathogens.</title>
        <authorList>
            <person name="Haridas S."/>
            <person name="Albert R."/>
            <person name="Binder M."/>
            <person name="Bloem J."/>
            <person name="Labutti K."/>
            <person name="Salamov A."/>
            <person name="Andreopoulos B."/>
            <person name="Baker S."/>
            <person name="Barry K."/>
            <person name="Bills G."/>
            <person name="Bluhm B."/>
            <person name="Cannon C."/>
            <person name="Castanera R."/>
            <person name="Culley D."/>
            <person name="Daum C."/>
            <person name="Ezra D."/>
            <person name="Gonzalez J."/>
            <person name="Henrissat B."/>
            <person name="Kuo A."/>
            <person name="Liang C."/>
            <person name="Lipzen A."/>
            <person name="Lutzoni F."/>
            <person name="Magnuson J."/>
            <person name="Mondo S."/>
            <person name="Nolan M."/>
            <person name="Ohm R."/>
            <person name="Pangilinan J."/>
            <person name="Park H.-J."/>
            <person name="Ramirez L."/>
            <person name="Alfaro M."/>
            <person name="Sun H."/>
            <person name="Tritt A."/>
            <person name="Yoshinaga Y."/>
            <person name="Zwiers L.-H."/>
            <person name="Turgeon B."/>
            <person name="Goodwin S."/>
            <person name="Spatafora J."/>
            <person name="Crous P."/>
            <person name="Grigoriev I."/>
        </authorList>
    </citation>
    <scope>NUCLEOTIDE SEQUENCE</scope>
    <source>
        <strain evidence="8">CBS 260.36</strain>
    </source>
</reference>
<dbReference type="SUPFAM" id="SSF50630">
    <property type="entry name" value="Acid proteases"/>
    <property type="match status" value="1"/>
</dbReference>
<dbReference type="PANTHER" id="PTHR15549">
    <property type="entry name" value="PAIRED IMMUNOGLOBULIN-LIKE TYPE 2 RECEPTOR"/>
    <property type="match status" value="1"/>
</dbReference>
<protein>
    <recommendedName>
        <fullName evidence="10">Peptidase A1 domain-containing protein</fullName>
    </recommendedName>
</protein>
<evidence type="ECO:0000313" key="9">
    <source>
        <dbReference type="Proteomes" id="UP000799439"/>
    </source>
</evidence>
<dbReference type="GO" id="GO:0071944">
    <property type="term" value="C:cell periphery"/>
    <property type="evidence" value="ECO:0007669"/>
    <property type="project" value="UniProtKB-ARBA"/>
</dbReference>
<organism evidence="8 9">
    <name type="scientific">Myriangium duriaei CBS 260.36</name>
    <dbReference type="NCBI Taxonomy" id="1168546"/>
    <lineage>
        <taxon>Eukaryota</taxon>
        <taxon>Fungi</taxon>
        <taxon>Dikarya</taxon>
        <taxon>Ascomycota</taxon>
        <taxon>Pezizomycotina</taxon>
        <taxon>Dothideomycetes</taxon>
        <taxon>Dothideomycetidae</taxon>
        <taxon>Myriangiales</taxon>
        <taxon>Myriangiaceae</taxon>
        <taxon>Myriangium</taxon>
    </lineage>
</organism>
<evidence type="ECO:0000256" key="1">
    <source>
        <dbReference type="ARBA" id="ARBA00004167"/>
    </source>
</evidence>
<proteinExistence type="predicted"/>
<evidence type="ECO:0008006" key="10">
    <source>
        <dbReference type="Google" id="ProtNLM"/>
    </source>
</evidence>
<dbReference type="GO" id="GO:0016020">
    <property type="term" value="C:membrane"/>
    <property type="evidence" value="ECO:0007669"/>
    <property type="project" value="UniProtKB-SubCell"/>
</dbReference>
<evidence type="ECO:0000313" key="8">
    <source>
        <dbReference type="EMBL" id="KAF2156247.1"/>
    </source>
</evidence>
<dbReference type="OrthoDB" id="4074350at2759"/>
<evidence type="ECO:0000256" key="7">
    <source>
        <dbReference type="SAM" id="SignalP"/>
    </source>
</evidence>
<dbReference type="AlphaFoldDB" id="A0A9P4J6F2"/>
<keyword evidence="7" id="KW-0732">Signal</keyword>
<accession>A0A9P4J6F2</accession>
<comment type="subcellular location">
    <subcellularLocation>
        <location evidence="1">Membrane</location>
        <topology evidence="1">Single-pass membrane protein</topology>
    </subcellularLocation>
</comment>
<dbReference type="EMBL" id="ML996082">
    <property type="protein sequence ID" value="KAF2156247.1"/>
    <property type="molecule type" value="Genomic_DNA"/>
</dbReference>
<feature type="compositionally biased region" description="Basic and acidic residues" evidence="5">
    <location>
        <begin position="590"/>
        <end position="607"/>
    </location>
</feature>
<name>A0A9P4J6F2_9PEZI</name>
<evidence type="ECO:0000256" key="6">
    <source>
        <dbReference type="SAM" id="Phobius"/>
    </source>
</evidence>
<evidence type="ECO:0000256" key="5">
    <source>
        <dbReference type="SAM" id="MobiDB-lite"/>
    </source>
</evidence>
<comment type="caution">
    <text evidence="8">The sequence shown here is derived from an EMBL/GenBank/DDBJ whole genome shotgun (WGS) entry which is preliminary data.</text>
</comment>
<keyword evidence="9" id="KW-1185">Reference proteome</keyword>
<evidence type="ECO:0000256" key="4">
    <source>
        <dbReference type="ARBA" id="ARBA00023136"/>
    </source>
</evidence>
<evidence type="ECO:0000256" key="3">
    <source>
        <dbReference type="ARBA" id="ARBA00022989"/>
    </source>
</evidence>
<dbReference type="InterPro" id="IPR021109">
    <property type="entry name" value="Peptidase_aspartic_dom_sf"/>
</dbReference>
<evidence type="ECO:0000256" key="2">
    <source>
        <dbReference type="ARBA" id="ARBA00022692"/>
    </source>
</evidence>
<keyword evidence="2 6" id="KW-0812">Transmembrane</keyword>
<sequence length="607" mass="64807">MRRVYALVSYFALLSFVPALVQSAVSVPWQTKRYYGFDGPWQAVSVSIGGFMNGTVPERQWIAMDLLPGGNFPNYVIAQQYCSRQSLSGQCQPPHTWDPGSNQTQSGQPIFFTPNEDYRGLNGMYMTGRIYAQLIGIPGATCPNASSVAVTAGNFTLPDKSAHPLELGFLSLGADGGAEYQQFTTSDTDATSPPIKANILPGWMFGQNLVKSYSYGLHIGSTGNGFTGSLIFGGYDKGRAIGPGTTYGKDPPQLLDIVIGVETGGSPFNFSSKTGLLLDSKGAHKSVAAMPDPITPYMHLSKQTCDGLAELLPITFDSSIGYYLWNQDDPSYESTVSTPAYLGFVFPPAPGNSVNVMIKVPMTLLNLTLTQPVLSSGSKQYFPCRAYDAGDNSYVLGRAFLQAAFIGTNWRQGVNWLAQAPGPGPSNLGLGFDPRDIQDGDTTLDYYNNDNLFAQSWSGHWTPLNGTTSPPSSGSPPSSSPSPYPAPASGGLSTGAKAGIGVGAGVGALLIAAILGALIWRRQKNSRDLHRASQLPYPVDAKHASPNLDAASSSGYNEYGSYNGTVSDHWKKTTQPPPGFAPHQLQHPAEMPDTRDPQELEGSSHLK</sequence>
<keyword evidence="3 6" id="KW-1133">Transmembrane helix</keyword>
<feature type="region of interest" description="Disordered" evidence="5">
    <location>
        <begin position="565"/>
        <end position="607"/>
    </location>
</feature>
<dbReference type="Proteomes" id="UP000799439">
    <property type="component" value="Unassembled WGS sequence"/>
</dbReference>
<dbReference type="InterPro" id="IPR051694">
    <property type="entry name" value="Immunoregulatory_rcpt-like"/>
</dbReference>
<feature type="chain" id="PRO_5040209562" description="Peptidase A1 domain-containing protein" evidence="7">
    <location>
        <begin position="24"/>
        <end position="607"/>
    </location>
</feature>
<feature type="region of interest" description="Disordered" evidence="5">
    <location>
        <begin position="463"/>
        <end position="489"/>
    </location>
</feature>